<feature type="region of interest" description="Disordered" evidence="1">
    <location>
        <begin position="301"/>
        <end position="353"/>
    </location>
</feature>
<feature type="region of interest" description="Disordered" evidence="1">
    <location>
        <begin position="374"/>
        <end position="398"/>
    </location>
</feature>
<feature type="compositionally biased region" description="Basic and acidic residues" evidence="1">
    <location>
        <begin position="327"/>
        <end position="344"/>
    </location>
</feature>
<dbReference type="Proteomes" id="UP000277294">
    <property type="component" value="Unassembled WGS sequence"/>
</dbReference>
<feature type="compositionally biased region" description="Basic residues" evidence="1">
    <location>
        <begin position="207"/>
        <end position="216"/>
    </location>
</feature>
<protein>
    <submittedName>
        <fullName evidence="2">Uncharacterized protein</fullName>
    </submittedName>
</protein>
<evidence type="ECO:0000256" key="1">
    <source>
        <dbReference type="SAM" id="MobiDB-lite"/>
    </source>
</evidence>
<accession>A0A3P4B8R7</accession>
<evidence type="ECO:0000313" key="3">
    <source>
        <dbReference type="Proteomes" id="UP000277294"/>
    </source>
</evidence>
<feature type="region of interest" description="Disordered" evidence="1">
    <location>
        <begin position="121"/>
        <end position="140"/>
    </location>
</feature>
<feature type="region of interest" description="Disordered" evidence="1">
    <location>
        <begin position="492"/>
        <end position="554"/>
    </location>
</feature>
<feature type="region of interest" description="Disordered" evidence="1">
    <location>
        <begin position="1"/>
        <end position="42"/>
    </location>
</feature>
<feature type="region of interest" description="Disordered" evidence="1">
    <location>
        <begin position="188"/>
        <end position="216"/>
    </location>
</feature>
<dbReference type="AlphaFoldDB" id="A0A3P4B8R7"/>
<name>A0A3P4B8R7_9BURK</name>
<feature type="region of interest" description="Disordered" evidence="1">
    <location>
        <begin position="62"/>
        <end position="112"/>
    </location>
</feature>
<proteinExistence type="predicted"/>
<feature type="compositionally biased region" description="Basic residues" evidence="1">
    <location>
        <begin position="374"/>
        <end position="388"/>
    </location>
</feature>
<feature type="compositionally biased region" description="Basic residues" evidence="1">
    <location>
        <begin position="28"/>
        <end position="42"/>
    </location>
</feature>
<sequence length="554" mass="65292">MQRPDASVGRHAGGGDHDRRPGFGGHRGPIHRGRRRRGRLRHGAVGQFRGIRGLRLRRFGRRRGNGRQRVRQHQWRADHDAGGLFPRRAGPIHRRRRGQRRQHHGLEPGLRGFVGRCGRRRIGRLGNGRPGRGGGESRRHDHDLWRRFAGHRRAIHRRGRGQRRLGGHVCGVGHVFSGDLGGWYGSVRRHGRQRRHRQCQRPGRPGLRQRRHHHPWLRRQRHPGAVDRRRGRPWRLHRGGVRRARGCRRGGHRRFRRVGQQCFVRRRDQLREIDDHGRRGRGLAGAVDRRRRRLGRLRLCRQHRPDRSHQHRRRRVGRHGRQRRLRAREQRGRYRRGCRGDRQRAGHPGAIPGRRRWFGRLRCRRRRRLLWRRQRGGGRGRRQRRLGGHGHGQQLVQPGRGRRYVAGRGRAKRGGQRRSRRLCAGWRAGGRRQPGGGDRRGRGQGRLGFRGHAEHAGWRSAGRHLRQPVGRAARPVDRRRWRYRRLEPGRFGQPARISQRQPRWSGRQGRQGGHGQCIYRAEPLDRRPDVRGHPGAIDRRQRRRGRLCRRRGGQ</sequence>
<evidence type="ECO:0000313" key="2">
    <source>
        <dbReference type="EMBL" id="VCU72633.1"/>
    </source>
</evidence>
<feature type="compositionally biased region" description="Basic residues" evidence="1">
    <location>
        <begin position="540"/>
        <end position="554"/>
    </location>
</feature>
<feature type="compositionally biased region" description="Basic and acidic residues" evidence="1">
    <location>
        <begin position="522"/>
        <end position="539"/>
    </location>
</feature>
<feature type="compositionally biased region" description="Basic residues" evidence="1">
    <location>
        <begin position="62"/>
        <end position="74"/>
    </location>
</feature>
<feature type="compositionally biased region" description="Gly residues" evidence="1">
    <location>
        <begin position="125"/>
        <end position="134"/>
    </location>
</feature>
<feature type="compositionally biased region" description="Basic residues" evidence="1">
    <location>
        <begin position="309"/>
        <end position="326"/>
    </location>
</feature>
<gene>
    <name evidence="2" type="ORF">PIGHUM_04735</name>
</gene>
<feature type="compositionally biased region" description="Basic residues" evidence="1">
    <location>
        <begin position="188"/>
        <end position="199"/>
    </location>
</feature>
<feature type="compositionally biased region" description="Low complexity" evidence="1">
    <location>
        <begin position="499"/>
        <end position="508"/>
    </location>
</feature>
<organism evidence="2 3">
    <name type="scientific">Pigmentiphaga humi</name>
    <dbReference type="NCBI Taxonomy" id="2478468"/>
    <lineage>
        <taxon>Bacteria</taxon>
        <taxon>Pseudomonadati</taxon>
        <taxon>Pseudomonadota</taxon>
        <taxon>Betaproteobacteria</taxon>
        <taxon>Burkholderiales</taxon>
        <taxon>Alcaligenaceae</taxon>
        <taxon>Pigmentiphaga</taxon>
    </lineage>
</organism>
<reference evidence="2 3" key="1">
    <citation type="submission" date="2018-10" db="EMBL/GenBank/DDBJ databases">
        <authorList>
            <person name="Criscuolo A."/>
        </authorList>
    </citation>
    <scope>NUCLEOTIDE SEQUENCE [LARGE SCALE GENOMIC DNA]</scope>
    <source>
        <strain evidence="2">DnA1</strain>
    </source>
</reference>
<feature type="compositionally biased region" description="Basic residues" evidence="1">
    <location>
        <begin position="90"/>
        <end position="103"/>
    </location>
</feature>
<dbReference type="EMBL" id="UWPJ01000053">
    <property type="protein sequence ID" value="VCU72633.1"/>
    <property type="molecule type" value="Genomic_DNA"/>
</dbReference>
<keyword evidence="3" id="KW-1185">Reference proteome</keyword>
<feature type="region of interest" description="Disordered" evidence="1">
    <location>
        <begin position="427"/>
        <end position="473"/>
    </location>
</feature>